<name>A0AAN7YWU5_9MYCE</name>
<protein>
    <submittedName>
        <fullName evidence="1">Uncharacterized protein</fullName>
    </submittedName>
</protein>
<gene>
    <name evidence="1" type="ORF">RB653_008761</name>
</gene>
<dbReference type="Proteomes" id="UP001344447">
    <property type="component" value="Unassembled WGS sequence"/>
</dbReference>
<proteinExistence type="predicted"/>
<dbReference type="EMBL" id="JAVFKY010000003">
    <property type="protein sequence ID" value="KAK5579082.1"/>
    <property type="molecule type" value="Genomic_DNA"/>
</dbReference>
<dbReference type="AlphaFoldDB" id="A0AAN7YWU5"/>
<sequence>MLYHLLRIHFVSTSTIINNHYCVSTNLPLYKQPKKKKKKKGKKNIEMGGWVGIF</sequence>
<accession>A0AAN7YWU5</accession>
<keyword evidence="2" id="KW-1185">Reference proteome</keyword>
<reference evidence="1 2" key="1">
    <citation type="submission" date="2023-11" db="EMBL/GenBank/DDBJ databases">
        <title>Dfirmibasis_genome.</title>
        <authorList>
            <person name="Edelbroek B."/>
            <person name="Kjellin J."/>
            <person name="Jerlstrom-Hultqvist J."/>
            <person name="Soderbom F."/>
        </authorList>
    </citation>
    <scope>NUCLEOTIDE SEQUENCE [LARGE SCALE GENOMIC DNA]</scope>
    <source>
        <strain evidence="1 2">TNS-C-14</strain>
    </source>
</reference>
<comment type="caution">
    <text evidence="1">The sequence shown here is derived from an EMBL/GenBank/DDBJ whole genome shotgun (WGS) entry which is preliminary data.</text>
</comment>
<organism evidence="1 2">
    <name type="scientific">Dictyostelium firmibasis</name>
    <dbReference type="NCBI Taxonomy" id="79012"/>
    <lineage>
        <taxon>Eukaryota</taxon>
        <taxon>Amoebozoa</taxon>
        <taxon>Evosea</taxon>
        <taxon>Eumycetozoa</taxon>
        <taxon>Dictyostelia</taxon>
        <taxon>Dictyosteliales</taxon>
        <taxon>Dictyosteliaceae</taxon>
        <taxon>Dictyostelium</taxon>
    </lineage>
</organism>
<evidence type="ECO:0000313" key="2">
    <source>
        <dbReference type="Proteomes" id="UP001344447"/>
    </source>
</evidence>
<evidence type="ECO:0000313" key="1">
    <source>
        <dbReference type="EMBL" id="KAK5579082.1"/>
    </source>
</evidence>